<dbReference type="EMBL" id="JBGNUJ010000003">
    <property type="protein sequence ID" value="KAL3962643.1"/>
    <property type="molecule type" value="Genomic_DNA"/>
</dbReference>
<keyword evidence="2" id="KW-1185">Reference proteome</keyword>
<name>A0ACC4E334_PURLI</name>
<gene>
    <name evidence="1" type="ORF">ACCO45_004166</name>
</gene>
<evidence type="ECO:0000313" key="1">
    <source>
        <dbReference type="EMBL" id="KAL3962643.1"/>
    </source>
</evidence>
<sequence>MLQYAGPRYLSAKWVGPVVSHSFFALAPKGPQRLVLLQAIAQATLAGAPKAPPGLRMPARRAPETPAKCALEPCPEATVQPRRAPRRRHQAADVAVGLRAIFASQDDEQNPPVDAANSSAPTIRRAHAPSDAEHLGSSSRLPACVVSTLRNVGCVSRGRPSSPADRTSRDHQRHQRKRASRQRM</sequence>
<reference evidence="1" key="1">
    <citation type="submission" date="2024-12" db="EMBL/GenBank/DDBJ databases">
        <title>Comparative genomics and development of molecular markers within Purpureocillium lilacinum and among Purpureocillium species.</title>
        <authorList>
            <person name="Yeh Z.-Y."/>
            <person name="Ni N.-T."/>
            <person name="Lo P.-H."/>
            <person name="Mushyakhwo K."/>
            <person name="Lin C.-F."/>
            <person name="Nai Y.-S."/>
        </authorList>
    </citation>
    <scope>NUCLEOTIDE SEQUENCE</scope>
    <source>
        <strain evidence="1">NCHU-NPUST-175</strain>
    </source>
</reference>
<comment type="caution">
    <text evidence="1">The sequence shown here is derived from an EMBL/GenBank/DDBJ whole genome shotgun (WGS) entry which is preliminary data.</text>
</comment>
<proteinExistence type="predicted"/>
<evidence type="ECO:0000313" key="2">
    <source>
        <dbReference type="Proteomes" id="UP001638806"/>
    </source>
</evidence>
<protein>
    <submittedName>
        <fullName evidence="1">Uncharacterized protein</fullName>
    </submittedName>
</protein>
<dbReference type="Proteomes" id="UP001638806">
    <property type="component" value="Unassembled WGS sequence"/>
</dbReference>
<accession>A0ACC4E334</accession>
<organism evidence="1 2">
    <name type="scientific">Purpureocillium lilacinum</name>
    <name type="common">Paecilomyces lilacinus</name>
    <dbReference type="NCBI Taxonomy" id="33203"/>
    <lineage>
        <taxon>Eukaryota</taxon>
        <taxon>Fungi</taxon>
        <taxon>Dikarya</taxon>
        <taxon>Ascomycota</taxon>
        <taxon>Pezizomycotina</taxon>
        <taxon>Sordariomycetes</taxon>
        <taxon>Hypocreomycetidae</taxon>
        <taxon>Hypocreales</taxon>
        <taxon>Ophiocordycipitaceae</taxon>
        <taxon>Purpureocillium</taxon>
    </lineage>
</organism>